<keyword evidence="9" id="KW-0472">Membrane</keyword>
<dbReference type="PANTHER" id="PTHR34501">
    <property type="entry name" value="PROTEIN YDDL-RELATED"/>
    <property type="match status" value="1"/>
</dbReference>
<dbReference type="Gene3D" id="2.40.160.10">
    <property type="entry name" value="Porin"/>
    <property type="match status" value="1"/>
</dbReference>
<feature type="signal peptide" evidence="12">
    <location>
        <begin position="1"/>
        <end position="25"/>
    </location>
</feature>
<evidence type="ECO:0000313" key="15">
    <source>
        <dbReference type="Proteomes" id="UP000035352"/>
    </source>
</evidence>
<evidence type="ECO:0000256" key="4">
    <source>
        <dbReference type="ARBA" id="ARBA00022452"/>
    </source>
</evidence>
<keyword evidence="15" id="KW-1185">Reference proteome</keyword>
<comment type="subcellular location">
    <subcellularLocation>
        <location evidence="1">Cell outer membrane</location>
        <topology evidence="1">Multi-pass membrane protein</topology>
    </subcellularLocation>
</comment>
<feature type="domain" description="Porin" evidence="13">
    <location>
        <begin position="17"/>
        <end position="384"/>
    </location>
</feature>
<dbReference type="CDD" id="cd00342">
    <property type="entry name" value="gram_neg_porins"/>
    <property type="match status" value="1"/>
</dbReference>
<keyword evidence="8" id="KW-0626">Porin</keyword>
<dbReference type="KEGG" id="pbh:AAW51_0644"/>
<sequence length="441" mass="46103">MKHNCLGPWPARLLLALTVGCPAYAQPSLTVYGELDLAVDRTHKEEGDVQGTVFGQAGSIPLPNAVASPEQYRTRVVSSLATSSVLGLTGREPLGGGYAARFQIESSVQGDLGGAGNDGRFFNRSAWVGLDTPYGEVRLGRQSSPMLAALYLVNIGPLGASSVMAAGLLTNNLQMYQDNQVRYVLRRGPWLAVLTASPNAGVGSRISAARSLPGPTTPGATDDTGQVLGGGSAGAESPDGRGRTRGATAGYVTDPLTVLLAYHRNRFGVPLGLASATGEFVPLFHLHSFGGVMLAARYVLPAGGPTLALTLHRGHFHEAGSVDPKIRTWALGLKQAVGPTELTLQLMDSRFTNFTGGRDRGVVLGVDYLLSKRTALYARAGSLQDRRGRPTQASASPVTLAGGPTTLLVPLGTYEFPSFAGAGPHVGARTSIIAIGLRHLF</sequence>
<dbReference type="AlphaFoldDB" id="A0A0G3BLD6"/>
<feature type="compositionally biased region" description="Low complexity" evidence="11">
    <location>
        <begin position="213"/>
        <end position="225"/>
    </location>
</feature>
<evidence type="ECO:0000259" key="13">
    <source>
        <dbReference type="Pfam" id="PF13609"/>
    </source>
</evidence>
<accession>A0A0G3BLD6</accession>
<feature type="region of interest" description="Disordered" evidence="11">
    <location>
        <begin position="205"/>
        <end position="247"/>
    </location>
</feature>
<dbReference type="InterPro" id="IPR033900">
    <property type="entry name" value="Gram_neg_porin_domain"/>
</dbReference>
<evidence type="ECO:0000313" key="14">
    <source>
        <dbReference type="EMBL" id="AKJ27335.1"/>
    </source>
</evidence>
<dbReference type="GO" id="GO:0015288">
    <property type="term" value="F:porin activity"/>
    <property type="evidence" value="ECO:0007669"/>
    <property type="project" value="UniProtKB-KW"/>
</dbReference>
<evidence type="ECO:0000256" key="8">
    <source>
        <dbReference type="ARBA" id="ARBA00023114"/>
    </source>
</evidence>
<evidence type="ECO:0000256" key="7">
    <source>
        <dbReference type="ARBA" id="ARBA00023065"/>
    </source>
</evidence>
<evidence type="ECO:0000256" key="11">
    <source>
        <dbReference type="SAM" id="MobiDB-lite"/>
    </source>
</evidence>
<evidence type="ECO:0000256" key="9">
    <source>
        <dbReference type="ARBA" id="ARBA00023136"/>
    </source>
</evidence>
<dbReference type="Proteomes" id="UP000035352">
    <property type="component" value="Chromosome"/>
</dbReference>
<feature type="chain" id="PRO_5005183940" evidence="12">
    <location>
        <begin position="26"/>
        <end position="441"/>
    </location>
</feature>
<keyword evidence="5" id="KW-0812">Transmembrane</keyword>
<reference evidence="14 15" key="1">
    <citation type="submission" date="2015-05" db="EMBL/GenBank/DDBJ databases">
        <authorList>
            <person name="Tang B."/>
            <person name="Yu Y."/>
        </authorList>
    </citation>
    <scope>NUCLEOTIDE SEQUENCE [LARGE SCALE GENOMIC DNA]</scope>
    <source>
        <strain evidence="14 15">DSM 7029</strain>
    </source>
</reference>
<dbReference type="SUPFAM" id="SSF56935">
    <property type="entry name" value="Porins"/>
    <property type="match status" value="1"/>
</dbReference>
<dbReference type="InterPro" id="IPR023614">
    <property type="entry name" value="Porin_dom_sf"/>
</dbReference>
<evidence type="ECO:0000256" key="1">
    <source>
        <dbReference type="ARBA" id="ARBA00004571"/>
    </source>
</evidence>
<keyword evidence="4" id="KW-1134">Transmembrane beta strand</keyword>
<dbReference type="GO" id="GO:0009279">
    <property type="term" value="C:cell outer membrane"/>
    <property type="evidence" value="ECO:0007669"/>
    <property type="project" value="UniProtKB-SubCell"/>
</dbReference>
<evidence type="ECO:0000256" key="12">
    <source>
        <dbReference type="SAM" id="SignalP"/>
    </source>
</evidence>
<evidence type="ECO:0000256" key="5">
    <source>
        <dbReference type="ARBA" id="ARBA00022692"/>
    </source>
</evidence>
<dbReference type="EMBL" id="CP011371">
    <property type="protein sequence ID" value="AKJ27335.1"/>
    <property type="molecule type" value="Genomic_DNA"/>
</dbReference>
<evidence type="ECO:0000256" key="3">
    <source>
        <dbReference type="ARBA" id="ARBA00022448"/>
    </source>
</evidence>
<dbReference type="GO" id="GO:0046930">
    <property type="term" value="C:pore complex"/>
    <property type="evidence" value="ECO:0007669"/>
    <property type="project" value="UniProtKB-KW"/>
</dbReference>
<dbReference type="GO" id="GO:0006811">
    <property type="term" value="P:monoatomic ion transport"/>
    <property type="evidence" value="ECO:0007669"/>
    <property type="project" value="UniProtKB-KW"/>
</dbReference>
<comment type="subunit">
    <text evidence="2">Homotrimer.</text>
</comment>
<evidence type="ECO:0000256" key="2">
    <source>
        <dbReference type="ARBA" id="ARBA00011233"/>
    </source>
</evidence>
<protein>
    <submittedName>
        <fullName evidence="14">Outer membrane protein (Porin)</fullName>
    </submittedName>
</protein>
<dbReference type="Pfam" id="PF13609">
    <property type="entry name" value="Porin_4"/>
    <property type="match status" value="1"/>
</dbReference>
<dbReference type="InterPro" id="IPR050298">
    <property type="entry name" value="Gram-neg_bact_OMP"/>
</dbReference>
<keyword evidence="3" id="KW-0813">Transport</keyword>
<organism evidence="14 15">
    <name type="scientific">Caldimonas brevitalea</name>
    <dbReference type="NCBI Taxonomy" id="413882"/>
    <lineage>
        <taxon>Bacteria</taxon>
        <taxon>Pseudomonadati</taxon>
        <taxon>Pseudomonadota</taxon>
        <taxon>Betaproteobacteria</taxon>
        <taxon>Burkholderiales</taxon>
        <taxon>Sphaerotilaceae</taxon>
        <taxon>Caldimonas</taxon>
    </lineage>
</organism>
<evidence type="ECO:0000256" key="10">
    <source>
        <dbReference type="ARBA" id="ARBA00023237"/>
    </source>
</evidence>
<proteinExistence type="predicted"/>
<gene>
    <name evidence="14" type="ORF">AAW51_0644</name>
</gene>
<keyword evidence="6 12" id="KW-0732">Signal</keyword>
<name>A0A0G3BLD6_9BURK</name>
<dbReference type="PANTHER" id="PTHR34501:SF9">
    <property type="entry name" value="MAJOR OUTER MEMBRANE PROTEIN P.IA"/>
    <property type="match status" value="1"/>
</dbReference>
<evidence type="ECO:0000256" key="6">
    <source>
        <dbReference type="ARBA" id="ARBA00022729"/>
    </source>
</evidence>
<dbReference type="RefSeq" id="WP_053013290.1">
    <property type="nucleotide sequence ID" value="NZ_CP011371.1"/>
</dbReference>
<keyword evidence="10" id="KW-0998">Cell outer membrane</keyword>
<keyword evidence="7" id="KW-0406">Ion transport</keyword>
<dbReference type="STRING" id="413882.AAW51_0644"/>